<sequence>MATARSLSSGCGLCGRTMFLQRCGGCSVMYYCNRDHQAAHRPRHKSACKAVSKARAKYEDEEQSLRNAPPDFMTPENVFETSVGLFWGILATRDYMRARFAFADALGKIKTKQAVQEQLGHLMDMLRLCRGDNLGVRALIPALMLRLNNDQQCYDFVKWWTLTSYEREYDWGNTDLPYLDIKNADPFEDITYLDCRGMELSHVVAVTLLKVKLVLDLQALENTTDVAGKKVPQEILNTLRSQAVTSPIIAGNREILERDNHHAATTLVTKQIRALYMAVDKANEHFWDSLVFYEKPELPQAFSRGSWEEAQLTLHYSYDSWLECPGALGFIEKVMDESD</sequence>
<protein>
    <submittedName>
        <fullName evidence="1">Uncharacterized protein</fullName>
    </submittedName>
</protein>
<keyword evidence="2" id="KW-1185">Reference proteome</keyword>
<evidence type="ECO:0000313" key="1">
    <source>
        <dbReference type="EMBL" id="KAK9320386.1"/>
    </source>
</evidence>
<evidence type="ECO:0000313" key="2">
    <source>
        <dbReference type="Proteomes" id="UP001489719"/>
    </source>
</evidence>
<organism evidence="1 2">
    <name type="scientific">Lipomyces orientalis</name>
    <dbReference type="NCBI Taxonomy" id="1233043"/>
    <lineage>
        <taxon>Eukaryota</taxon>
        <taxon>Fungi</taxon>
        <taxon>Dikarya</taxon>
        <taxon>Ascomycota</taxon>
        <taxon>Saccharomycotina</taxon>
        <taxon>Lipomycetes</taxon>
        <taxon>Lipomycetales</taxon>
        <taxon>Lipomycetaceae</taxon>
        <taxon>Lipomyces</taxon>
    </lineage>
</organism>
<proteinExistence type="predicted"/>
<dbReference type="Proteomes" id="UP001489719">
    <property type="component" value="Unassembled WGS sequence"/>
</dbReference>
<dbReference type="EMBL" id="MU970131">
    <property type="protein sequence ID" value="KAK9320386.1"/>
    <property type="molecule type" value="Genomic_DNA"/>
</dbReference>
<name>A0ACC3THD8_9ASCO</name>
<gene>
    <name evidence="1" type="ORF">V1517DRAFT_210257</name>
</gene>
<reference evidence="2" key="1">
    <citation type="journal article" date="2024" name="Front. Bioeng. Biotechnol.">
        <title>Genome-scale model development and genomic sequencing of the oleaginous clade Lipomyces.</title>
        <authorList>
            <person name="Czajka J.J."/>
            <person name="Han Y."/>
            <person name="Kim J."/>
            <person name="Mondo S.J."/>
            <person name="Hofstad B.A."/>
            <person name="Robles A."/>
            <person name="Haridas S."/>
            <person name="Riley R."/>
            <person name="LaButti K."/>
            <person name="Pangilinan J."/>
            <person name="Andreopoulos W."/>
            <person name="Lipzen A."/>
            <person name="Yan J."/>
            <person name="Wang M."/>
            <person name="Ng V."/>
            <person name="Grigoriev I.V."/>
            <person name="Spatafora J.W."/>
            <person name="Magnuson J.K."/>
            <person name="Baker S.E."/>
            <person name="Pomraning K.R."/>
        </authorList>
    </citation>
    <scope>NUCLEOTIDE SEQUENCE [LARGE SCALE GENOMIC DNA]</scope>
    <source>
        <strain evidence="2">CBS 10300</strain>
    </source>
</reference>
<accession>A0ACC3THD8</accession>
<comment type="caution">
    <text evidence="1">The sequence shown here is derived from an EMBL/GenBank/DDBJ whole genome shotgun (WGS) entry which is preliminary data.</text>
</comment>